<evidence type="ECO:0000313" key="3">
    <source>
        <dbReference type="Proteomes" id="UP000308267"/>
    </source>
</evidence>
<protein>
    <submittedName>
        <fullName evidence="2">Uncharacterized protein</fullName>
    </submittedName>
</protein>
<keyword evidence="3" id="KW-1185">Reference proteome</keyword>
<proteinExistence type="predicted"/>
<gene>
    <name evidence="2" type="ORF">CRM22_002404</name>
</gene>
<sequence length="117" mass="12633">MFRVSPYHYDRVVSPVDFGSLSLRPSEERRTLKEPTKSISVESKLTLGIHFSGPTKNGSSSADCGIADASDIESELPDTTVPGMLDHSTRLDSDSARSLTTRDSSDKVSSSTRGRLG</sequence>
<accession>A0A4S2MAN1</accession>
<organism evidence="2 3">
    <name type="scientific">Opisthorchis felineus</name>
    <dbReference type="NCBI Taxonomy" id="147828"/>
    <lineage>
        <taxon>Eukaryota</taxon>
        <taxon>Metazoa</taxon>
        <taxon>Spiralia</taxon>
        <taxon>Lophotrochozoa</taxon>
        <taxon>Platyhelminthes</taxon>
        <taxon>Trematoda</taxon>
        <taxon>Digenea</taxon>
        <taxon>Opisthorchiida</taxon>
        <taxon>Opisthorchiata</taxon>
        <taxon>Opisthorchiidae</taxon>
        <taxon>Opisthorchis</taxon>
    </lineage>
</organism>
<evidence type="ECO:0000256" key="1">
    <source>
        <dbReference type="SAM" id="MobiDB-lite"/>
    </source>
</evidence>
<feature type="compositionally biased region" description="Polar residues" evidence="1">
    <location>
        <begin position="96"/>
        <end position="117"/>
    </location>
</feature>
<reference evidence="2 3" key="1">
    <citation type="journal article" date="2019" name="BMC Genomics">
        <title>New insights from Opisthorchis felineus genome: update on genomics of the epidemiologically important liver flukes.</title>
        <authorList>
            <person name="Ershov N.I."/>
            <person name="Mordvinov V.A."/>
            <person name="Prokhortchouk E.B."/>
            <person name="Pakharukova M.Y."/>
            <person name="Gunbin K.V."/>
            <person name="Ustyantsev K."/>
            <person name="Genaev M.A."/>
            <person name="Blinov A.G."/>
            <person name="Mazur A."/>
            <person name="Boulygina E."/>
            <person name="Tsygankova S."/>
            <person name="Khrameeva E."/>
            <person name="Chekanov N."/>
            <person name="Fan G."/>
            <person name="Xiao A."/>
            <person name="Zhang H."/>
            <person name="Xu X."/>
            <person name="Yang H."/>
            <person name="Solovyev V."/>
            <person name="Lee S.M."/>
            <person name="Liu X."/>
            <person name="Afonnikov D.A."/>
            <person name="Skryabin K.G."/>
        </authorList>
    </citation>
    <scope>NUCLEOTIDE SEQUENCE [LARGE SCALE GENOMIC DNA]</scope>
    <source>
        <strain evidence="2">AK-0245</strain>
        <tissue evidence="2">Whole organism</tissue>
    </source>
</reference>
<feature type="region of interest" description="Disordered" evidence="1">
    <location>
        <begin position="51"/>
        <end position="117"/>
    </location>
</feature>
<dbReference type="Proteomes" id="UP000308267">
    <property type="component" value="Unassembled WGS sequence"/>
</dbReference>
<dbReference type="STRING" id="147828.A0A4S2MAN1"/>
<dbReference type="OrthoDB" id="5875866at2759"/>
<name>A0A4S2MAN1_OPIFE</name>
<comment type="caution">
    <text evidence="2">The sequence shown here is derived from an EMBL/GenBank/DDBJ whole genome shotgun (WGS) entry which is preliminary data.</text>
</comment>
<evidence type="ECO:0000313" key="2">
    <source>
        <dbReference type="EMBL" id="TGZ71889.1"/>
    </source>
</evidence>
<dbReference type="AlphaFoldDB" id="A0A4S2MAN1"/>
<dbReference type="EMBL" id="SJOL01004239">
    <property type="protein sequence ID" value="TGZ71889.1"/>
    <property type="molecule type" value="Genomic_DNA"/>
</dbReference>